<dbReference type="InterPro" id="IPR013968">
    <property type="entry name" value="PKS_KR"/>
</dbReference>
<dbReference type="Pfam" id="PF08659">
    <property type="entry name" value="KR"/>
    <property type="match status" value="1"/>
</dbReference>
<feature type="domain" description="Ketoreductase (KR)" evidence="1">
    <location>
        <begin position="111"/>
        <end position="141"/>
    </location>
</feature>
<sequence length="141" mass="15359">MPWAYWVSRSRPLAPKIFVLINGVLLGHAAALAQSALHGLSRITASEYPDIWGGLIDLESPTIPLDVMKYGQGEDVICISDGIPRTAYLRPLPHERLLPSAPVSLSFFPRGTYLITGSLEALGLETAELLVEQGARRIILV</sequence>
<dbReference type="AlphaFoldDB" id="A0A9W4P582"/>
<evidence type="ECO:0000313" key="2">
    <source>
        <dbReference type="EMBL" id="CAG8904103.1"/>
    </source>
</evidence>
<evidence type="ECO:0000259" key="1">
    <source>
        <dbReference type="Pfam" id="PF08659"/>
    </source>
</evidence>
<gene>
    <name evidence="2" type="ORF">PEGY_LOCUS7742</name>
</gene>
<organism evidence="2 3">
    <name type="scientific">Penicillium egyptiacum</name>
    <dbReference type="NCBI Taxonomy" id="1303716"/>
    <lineage>
        <taxon>Eukaryota</taxon>
        <taxon>Fungi</taxon>
        <taxon>Dikarya</taxon>
        <taxon>Ascomycota</taxon>
        <taxon>Pezizomycotina</taxon>
        <taxon>Eurotiomycetes</taxon>
        <taxon>Eurotiomycetidae</taxon>
        <taxon>Eurotiales</taxon>
        <taxon>Aspergillaceae</taxon>
        <taxon>Penicillium</taxon>
    </lineage>
</organism>
<evidence type="ECO:0000313" key="3">
    <source>
        <dbReference type="Proteomes" id="UP001154252"/>
    </source>
</evidence>
<reference evidence="2" key="1">
    <citation type="submission" date="2021-07" db="EMBL/GenBank/DDBJ databases">
        <authorList>
            <person name="Branca A.L. A."/>
        </authorList>
    </citation>
    <scope>NUCLEOTIDE SEQUENCE</scope>
</reference>
<protein>
    <recommendedName>
        <fullName evidence="1">Ketoreductase (KR) domain-containing protein</fullName>
    </recommendedName>
</protein>
<keyword evidence="3" id="KW-1185">Reference proteome</keyword>
<dbReference type="Proteomes" id="UP001154252">
    <property type="component" value="Unassembled WGS sequence"/>
</dbReference>
<dbReference type="InterPro" id="IPR036291">
    <property type="entry name" value="NAD(P)-bd_dom_sf"/>
</dbReference>
<dbReference type="SUPFAM" id="SSF51735">
    <property type="entry name" value="NAD(P)-binding Rossmann-fold domains"/>
    <property type="match status" value="1"/>
</dbReference>
<comment type="caution">
    <text evidence="2">The sequence shown here is derived from an EMBL/GenBank/DDBJ whole genome shotgun (WGS) entry which is preliminary data.</text>
</comment>
<proteinExistence type="predicted"/>
<dbReference type="Gene3D" id="3.40.50.720">
    <property type="entry name" value="NAD(P)-binding Rossmann-like Domain"/>
    <property type="match status" value="1"/>
</dbReference>
<name>A0A9W4P582_9EURO</name>
<dbReference type="EMBL" id="CAJVRC010000882">
    <property type="protein sequence ID" value="CAG8904103.1"/>
    <property type="molecule type" value="Genomic_DNA"/>
</dbReference>
<accession>A0A9W4P582</accession>